<evidence type="ECO:0000313" key="1">
    <source>
        <dbReference type="EMBL" id="REH39907.1"/>
    </source>
</evidence>
<protein>
    <submittedName>
        <fullName evidence="1">Uncharacterized protein</fullName>
    </submittedName>
</protein>
<accession>A0A3E0H868</accession>
<dbReference type="AlphaFoldDB" id="A0A3E0H868"/>
<sequence>MLTMRDHYTEDCYAARLASVEGSLSATAIPSELPYNPSSLMSTLSRHGAPHVQQ</sequence>
<gene>
    <name evidence="1" type="ORF">DFR26_0101</name>
</gene>
<reference evidence="1 2" key="1">
    <citation type="submission" date="2018-08" db="EMBL/GenBank/DDBJ databases">
        <title>Genomic Encyclopedia of Type Strains, Phase IV (KMG-IV): sequencing the most valuable type-strain genomes for metagenomic binning, comparative biology and taxonomic classification.</title>
        <authorList>
            <person name="Goeker M."/>
        </authorList>
    </citation>
    <scope>NUCLEOTIDE SEQUENCE [LARGE SCALE GENOMIC DNA]</scope>
    <source>
        <strain evidence="1 2">DSM 26022</strain>
    </source>
</reference>
<dbReference type="EMBL" id="QUNR01000001">
    <property type="protein sequence ID" value="REH39907.1"/>
    <property type="molecule type" value="Genomic_DNA"/>
</dbReference>
<keyword evidence="2" id="KW-1185">Reference proteome</keyword>
<organism evidence="1 2">
    <name type="scientific">Paraperlucidibaca baekdonensis</name>
    <dbReference type="NCBI Taxonomy" id="748120"/>
    <lineage>
        <taxon>Bacteria</taxon>
        <taxon>Pseudomonadati</taxon>
        <taxon>Pseudomonadota</taxon>
        <taxon>Gammaproteobacteria</taxon>
        <taxon>Moraxellales</taxon>
        <taxon>Moraxellaceae</taxon>
        <taxon>Paraperlucidibaca</taxon>
    </lineage>
</organism>
<comment type="caution">
    <text evidence="1">The sequence shown here is derived from an EMBL/GenBank/DDBJ whole genome shotgun (WGS) entry which is preliminary data.</text>
</comment>
<evidence type="ECO:0000313" key="2">
    <source>
        <dbReference type="Proteomes" id="UP000256774"/>
    </source>
</evidence>
<proteinExistence type="predicted"/>
<name>A0A3E0H868_9GAMM</name>
<dbReference type="Proteomes" id="UP000256774">
    <property type="component" value="Unassembled WGS sequence"/>
</dbReference>